<accession>A0ABW2CXB3</accession>
<dbReference type="InterPro" id="IPR000847">
    <property type="entry name" value="LysR_HTH_N"/>
</dbReference>
<organism evidence="7 8">
    <name type="scientific">Actinomadura yumaensis</name>
    <dbReference type="NCBI Taxonomy" id="111807"/>
    <lineage>
        <taxon>Bacteria</taxon>
        <taxon>Bacillati</taxon>
        <taxon>Actinomycetota</taxon>
        <taxon>Actinomycetes</taxon>
        <taxon>Streptosporangiales</taxon>
        <taxon>Thermomonosporaceae</taxon>
        <taxon>Actinomadura</taxon>
    </lineage>
</organism>
<evidence type="ECO:0000256" key="4">
    <source>
        <dbReference type="ARBA" id="ARBA00023163"/>
    </source>
</evidence>
<evidence type="ECO:0000256" key="1">
    <source>
        <dbReference type="ARBA" id="ARBA00009437"/>
    </source>
</evidence>
<dbReference type="PANTHER" id="PTHR30346:SF29">
    <property type="entry name" value="LYSR SUBSTRATE-BINDING"/>
    <property type="match status" value="1"/>
</dbReference>
<protein>
    <submittedName>
        <fullName evidence="7">LysR family transcriptional regulator</fullName>
    </submittedName>
</protein>
<dbReference type="InterPro" id="IPR036388">
    <property type="entry name" value="WH-like_DNA-bd_sf"/>
</dbReference>
<evidence type="ECO:0000313" key="8">
    <source>
        <dbReference type="Proteomes" id="UP001596380"/>
    </source>
</evidence>
<keyword evidence="4" id="KW-0804">Transcription</keyword>
<evidence type="ECO:0000256" key="3">
    <source>
        <dbReference type="ARBA" id="ARBA00023125"/>
    </source>
</evidence>
<evidence type="ECO:0000313" key="7">
    <source>
        <dbReference type="EMBL" id="MFC6886459.1"/>
    </source>
</evidence>
<dbReference type="SUPFAM" id="SSF46785">
    <property type="entry name" value="Winged helix' DNA-binding domain"/>
    <property type="match status" value="1"/>
</dbReference>
<feature type="region of interest" description="Disordered" evidence="5">
    <location>
        <begin position="296"/>
        <end position="320"/>
    </location>
</feature>
<feature type="domain" description="HTH lysR-type" evidence="6">
    <location>
        <begin position="1"/>
        <end position="58"/>
    </location>
</feature>
<name>A0ABW2CXB3_9ACTN</name>
<proteinExistence type="inferred from homology"/>
<dbReference type="Gene3D" id="1.10.10.10">
    <property type="entry name" value="Winged helix-like DNA-binding domain superfamily/Winged helix DNA-binding domain"/>
    <property type="match status" value="1"/>
</dbReference>
<dbReference type="PRINTS" id="PR00039">
    <property type="entry name" value="HTHLYSR"/>
</dbReference>
<keyword evidence="3" id="KW-0238">DNA-binding</keyword>
<dbReference type="RefSeq" id="WP_160818976.1">
    <property type="nucleotide sequence ID" value="NZ_JBHSXS010000054.1"/>
</dbReference>
<dbReference type="PANTHER" id="PTHR30346">
    <property type="entry name" value="TRANSCRIPTIONAL DUAL REGULATOR HCAR-RELATED"/>
    <property type="match status" value="1"/>
</dbReference>
<keyword evidence="8" id="KW-1185">Reference proteome</keyword>
<dbReference type="PROSITE" id="PS50931">
    <property type="entry name" value="HTH_LYSR"/>
    <property type="match status" value="1"/>
</dbReference>
<comment type="caution">
    <text evidence="7">The sequence shown here is derived from an EMBL/GenBank/DDBJ whole genome shotgun (WGS) entry which is preliminary data.</text>
</comment>
<dbReference type="Pfam" id="PF03466">
    <property type="entry name" value="LysR_substrate"/>
    <property type="match status" value="1"/>
</dbReference>
<keyword evidence="2" id="KW-0805">Transcription regulation</keyword>
<reference evidence="8" key="1">
    <citation type="journal article" date="2019" name="Int. J. Syst. Evol. Microbiol.">
        <title>The Global Catalogue of Microorganisms (GCM) 10K type strain sequencing project: providing services to taxonomists for standard genome sequencing and annotation.</title>
        <authorList>
            <consortium name="The Broad Institute Genomics Platform"/>
            <consortium name="The Broad Institute Genome Sequencing Center for Infectious Disease"/>
            <person name="Wu L."/>
            <person name="Ma J."/>
        </authorList>
    </citation>
    <scope>NUCLEOTIDE SEQUENCE [LARGE SCALE GENOMIC DNA]</scope>
    <source>
        <strain evidence="8">JCM 3369</strain>
    </source>
</reference>
<dbReference type="InterPro" id="IPR005119">
    <property type="entry name" value="LysR_subst-bd"/>
</dbReference>
<evidence type="ECO:0000256" key="2">
    <source>
        <dbReference type="ARBA" id="ARBA00023015"/>
    </source>
</evidence>
<sequence length="320" mass="33531">MELRQLAHFVAVAEELHFTRAAARVHVVQSSLSASIGALERELGDALFVRDNRRVALTPAGRALLPSARRALAAAEEGRDAVAGVRGVLHGHLHVGAIQTLGGVDLAASLAAFHRAHPDVTLRLTHDTAPALGRAVAGAELDIAFVDGPVDRARLRPVHLGRDRLGLAVRHDDPLAGRTAIGLDDPGLRDREFVEYRRGSALRAQIDAACAAAGLARRVSCETENMQYLLECVRHGLGVAVLPPMAVRAAADRVRAVPIDPPLRRDLYAVVAAGRPPTGAAQALIDLVLAARAPEAAGPRRSRGGDEPGPAAGRPTSGGA</sequence>
<dbReference type="Pfam" id="PF00126">
    <property type="entry name" value="HTH_1"/>
    <property type="match status" value="1"/>
</dbReference>
<comment type="similarity">
    <text evidence="1">Belongs to the LysR transcriptional regulatory family.</text>
</comment>
<dbReference type="EMBL" id="JBHSXS010000054">
    <property type="protein sequence ID" value="MFC6886459.1"/>
    <property type="molecule type" value="Genomic_DNA"/>
</dbReference>
<gene>
    <name evidence="7" type="ORF">ACFQKB_42330</name>
</gene>
<evidence type="ECO:0000259" key="6">
    <source>
        <dbReference type="PROSITE" id="PS50931"/>
    </source>
</evidence>
<dbReference type="SUPFAM" id="SSF53850">
    <property type="entry name" value="Periplasmic binding protein-like II"/>
    <property type="match status" value="1"/>
</dbReference>
<dbReference type="Gene3D" id="3.40.190.290">
    <property type="match status" value="1"/>
</dbReference>
<dbReference type="Proteomes" id="UP001596380">
    <property type="component" value="Unassembled WGS sequence"/>
</dbReference>
<dbReference type="InterPro" id="IPR036390">
    <property type="entry name" value="WH_DNA-bd_sf"/>
</dbReference>
<dbReference type="CDD" id="cd05466">
    <property type="entry name" value="PBP2_LTTR_substrate"/>
    <property type="match status" value="1"/>
</dbReference>
<evidence type="ECO:0000256" key="5">
    <source>
        <dbReference type="SAM" id="MobiDB-lite"/>
    </source>
</evidence>